<dbReference type="InterPro" id="IPR050687">
    <property type="entry name" value="Dynein_IC"/>
</dbReference>
<sequence length="116" mass="12993">MVIGKYDGNVAVYDVHLPTRAPQYESNSVSNKHGGIVWEYICTTDSGVVCVDIHPKYPYLMVIGKYDGNVAVYDVHLPTRTPQYESNSVSNKHGGIVWEVRWGPDMPDGEINFFSV</sequence>
<evidence type="ECO:0000256" key="3">
    <source>
        <dbReference type="ARBA" id="ARBA00011059"/>
    </source>
</evidence>
<dbReference type="Proteomes" id="UP001153148">
    <property type="component" value="Unassembled WGS sequence"/>
</dbReference>
<dbReference type="InterPro" id="IPR036322">
    <property type="entry name" value="WD40_repeat_dom_sf"/>
</dbReference>
<keyword evidence="13" id="KW-1185">Reference proteome</keyword>
<dbReference type="InterPro" id="IPR015943">
    <property type="entry name" value="WD40/YVTN_repeat-like_dom_sf"/>
</dbReference>
<dbReference type="EMBL" id="CAJPIN010057729">
    <property type="protein sequence ID" value="CAG2066698.1"/>
    <property type="molecule type" value="Genomic_DNA"/>
</dbReference>
<evidence type="ECO:0000256" key="5">
    <source>
        <dbReference type="ARBA" id="ARBA00022574"/>
    </source>
</evidence>
<keyword evidence="10" id="KW-0206">Cytoskeleton</keyword>
<proteinExistence type="inferred from homology"/>
<feature type="non-terminal residue" evidence="12">
    <location>
        <position position="116"/>
    </location>
</feature>
<dbReference type="SUPFAM" id="SSF50978">
    <property type="entry name" value="WD40 repeat-like"/>
    <property type="match status" value="1"/>
</dbReference>
<evidence type="ECO:0000256" key="2">
    <source>
        <dbReference type="ARBA" id="ARBA00004245"/>
    </source>
</evidence>
<comment type="similarity">
    <text evidence="3">Belongs to the dynein intermediate chain family.</text>
</comment>
<keyword evidence="11" id="KW-0966">Cell projection</keyword>
<keyword evidence="9" id="KW-0505">Motor protein</keyword>
<evidence type="ECO:0000256" key="8">
    <source>
        <dbReference type="ARBA" id="ARBA00023017"/>
    </source>
</evidence>
<evidence type="ECO:0000256" key="1">
    <source>
        <dbReference type="ARBA" id="ARBA00004138"/>
    </source>
</evidence>
<evidence type="ECO:0000313" key="12">
    <source>
        <dbReference type="EMBL" id="CAG2066698.1"/>
    </source>
</evidence>
<keyword evidence="8" id="KW-0243">Dynein</keyword>
<dbReference type="Gene3D" id="2.130.10.10">
    <property type="entry name" value="YVTN repeat-like/Quinoprotein amine dehydrogenase"/>
    <property type="match status" value="1"/>
</dbReference>
<evidence type="ECO:0000313" key="13">
    <source>
        <dbReference type="Proteomes" id="UP001153148"/>
    </source>
</evidence>
<keyword evidence="6" id="KW-0493">Microtubule</keyword>
<dbReference type="PANTHER" id="PTHR12442:SF11">
    <property type="entry name" value="DYNEIN AXONEMAL INTERMEDIATE CHAIN 1"/>
    <property type="match status" value="1"/>
</dbReference>
<evidence type="ECO:0000256" key="11">
    <source>
        <dbReference type="ARBA" id="ARBA00023273"/>
    </source>
</evidence>
<evidence type="ECO:0000256" key="7">
    <source>
        <dbReference type="ARBA" id="ARBA00022737"/>
    </source>
</evidence>
<reference evidence="12" key="1">
    <citation type="submission" date="2021-03" db="EMBL/GenBank/DDBJ databases">
        <authorList>
            <person name="Tran Van P."/>
        </authorList>
    </citation>
    <scope>NUCLEOTIDE SEQUENCE</scope>
</reference>
<keyword evidence="5" id="KW-0853">WD repeat</keyword>
<dbReference type="PANTHER" id="PTHR12442">
    <property type="entry name" value="DYNEIN INTERMEDIATE CHAIN"/>
    <property type="match status" value="1"/>
</dbReference>
<evidence type="ECO:0000256" key="9">
    <source>
        <dbReference type="ARBA" id="ARBA00023175"/>
    </source>
</evidence>
<organism evidence="12 13">
    <name type="scientific">Timema podura</name>
    <name type="common">Walking stick</name>
    <dbReference type="NCBI Taxonomy" id="61482"/>
    <lineage>
        <taxon>Eukaryota</taxon>
        <taxon>Metazoa</taxon>
        <taxon>Ecdysozoa</taxon>
        <taxon>Arthropoda</taxon>
        <taxon>Hexapoda</taxon>
        <taxon>Insecta</taxon>
        <taxon>Pterygota</taxon>
        <taxon>Neoptera</taxon>
        <taxon>Polyneoptera</taxon>
        <taxon>Phasmatodea</taxon>
        <taxon>Timematodea</taxon>
        <taxon>Timematoidea</taxon>
        <taxon>Timematidae</taxon>
        <taxon>Timema</taxon>
    </lineage>
</organism>
<evidence type="ECO:0000256" key="4">
    <source>
        <dbReference type="ARBA" id="ARBA00022490"/>
    </source>
</evidence>
<evidence type="ECO:0000256" key="6">
    <source>
        <dbReference type="ARBA" id="ARBA00022701"/>
    </source>
</evidence>
<keyword evidence="4" id="KW-0963">Cytoplasm</keyword>
<accession>A0ABN7PFZ9</accession>
<protein>
    <submittedName>
        <fullName evidence="12">Uncharacterized protein</fullName>
    </submittedName>
</protein>
<evidence type="ECO:0000256" key="10">
    <source>
        <dbReference type="ARBA" id="ARBA00023212"/>
    </source>
</evidence>
<gene>
    <name evidence="12" type="ORF">TPAB3V08_LOCUS13641</name>
</gene>
<keyword evidence="7" id="KW-0677">Repeat</keyword>
<comment type="subcellular location">
    <subcellularLocation>
        <location evidence="1">Cell projection</location>
        <location evidence="1">Cilium</location>
    </subcellularLocation>
    <subcellularLocation>
        <location evidence="2">Cytoplasm</location>
        <location evidence="2">Cytoskeleton</location>
    </subcellularLocation>
</comment>
<name>A0ABN7PFZ9_TIMPD</name>
<comment type="caution">
    <text evidence="12">The sequence shown here is derived from an EMBL/GenBank/DDBJ whole genome shotgun (WGS) entry which is preliminary data.</text>
</comment>